<accession>A0A0F9HIY0</accession>
<reference evidence="1" key="1">
    <citation type="journal article" date="2015" name="Nature">
        <title>Complex archaea that bridge the gap between prokaryotes and eukaryotes.</title>
        <authorList>
            <person name="Spang A."/>
            <person name="Saw J.H."/>
            <person name="Jorgensen S.L."/>
            <person name="Zaremba-Niedzwiedzka K."/>
            <person name="Martijn J."/>
            <person name="Lind A.E."/>
            <person name="van Eijk R."/>
            <person name="Schleper C."/>
            <person name="Guy L."/>
            <person name="Ettema T.J."/>
        </authorList>
    </citation>
    <scope>NUCLEOTIDE SEQUENCE</scope>
</reference>
<protein>
    <submittedName>
        <fullName evidence="1">Uncharacterized protein</fullName>
    </submittedName>
</protein>
<dbReference type="EMBL" id="LAZR01014999">
    <property type="protein sequence ID" value="KKM15062.1"/>
    <property type="molecule type" value="Genomic_DNA"/>
</dbReference>
<gene>
    <name evidence="1" type="ORF">LCGC14_1699850</name>
</gene>
<proteinExistence type="predicted"/>
<dbReference type="AlphaFoldDB" id="A0A0F9HIY0"/>
<comment type="caution">
    <text evidence="1">The sequence shown here is derived from an EMBL/GenBank/DDBJ whole genome shotgun (WGS) entry which is preliminary data.</text>
</comment>
<evidence type="ECO:0000313" key="1">
    <source>
        <dbReference type="EMBL" id="KKM15062.1"/>
    </source>
</evidence>
<name>A0A0F9HIY0_9ZZZZ</name>
<organism evidence="1">
    <name type="scientific">marine sediment metagenome</name>
    <dbReference type="NCBI Taxonomy" id="412755"/>
    <lineage>
        <taxon>unclassified sequences</taxon>
        <taxon>metagenomes</taxon>
        <taxon>ecological metagenomes</taxon>
    </lineage>
</organism>
<sequence>MVELLNQKVVEALILEKQAVGKIGLWPNFQAVRQSRLLFSPRNLEYDNSLPGRR</sequence>